<dbReference type="EMBL" id="CADCWM010000656">
    <property type="protein sequence ID" value="CAA9574475.1"/>
    <property type="molecule type" value="Genomic_DNA"/>
</dbReference>
<feature type="domain" description="Glycosyltransferase subfamily 4-like N-terminal" evidence="3">
    <location>
        <begin position="45"/>
        <end position="211"/>
    </location>
</feature>
<dbReference type="PANTHER" id="PTHR45947">
    <property type="entry name" value="SULFOQUINOVOSYL TRANSFERASE SQD2"/>
    <property type="match status" value="1"/>
</dbReference>
<accession>A0A6J4VF06</accession>
<dbReference type="Pfam" id="PF00534">
    <property type="entry name" value="Glycos_transf_1"/>
    <property type="match status" value="1"/>
</dbReference>
<evidence type="ECO:0000256" key="1">
    <source>
        <dbReference type="SAM" id="MobiDB-lite"/>
    </source>
</evidence>
<organism evidence="4">
    <name type="scientific">uncultured Thermomicrobiales bacterium</name>
    <dbReference type="NCBI Taxonomy" id="1645740"/>
    <lineage>
        <taxon>Bacteria</taxon>
        <taxon>Pseudomonadati</taxon>
        <taxon>Thermomicrobiota</taxon>
        <taxon>Thermomicrobia</taxon>
        <taxon>Thermomicrobiales</taxon>
        <taxon>environmental samples</taxon>
    </lineage>
</organism>
<reference evidence="4" key="1">
    <citation type="submission" date="2020-02" db="EMBL/GenBank/DDBJ databases">
        <authorList>
            <person name="Meier V. D."/>
        </authorList>
    </citation>
    <scope>NUCLEOTIDE SEQUENCE</scope>
    <source>
        <strain evidence="4">AVDCRST_MAG88</strain>
    </source>
</reference>
<name>A0A6J4VF06_9BACT</name>
<dbReference type="Pfam" id="PF13439">
    <property type="entry name" value="Glyco_transf_4"/>
    <property type="match status" value="1"/>
</dbReference>
<proteinExistence type="predicted"/>
<evidence type="ECO:0000259" key="3">
    <source>
        <dbReference type="Pfam" id="PF13439"/>
    </source>
</evidence>
<gene>
    <name evidence="4" type="ORF">AVDCRST_MAG88-2689</name>
</gene>
<feature type="compositionally biased region" description="Low complexity" evidence="1">
    <location>
        <begin position="8"/>
        <end position="22"/>
    </location>
</feature>
<evidence type="ECO:0000259" key="2">
    <source>
        <dbReference type="Pfam" id="PF00534"/>
    </source>
</evidence>
<dbReference type="InterPro" id="IPR050194">
    <property type="entry name" value="Glycosyltransferase_grp1"/>
</dbReference>
<dbReference type="SUPFAM" id="SSF53756">
    <property type="entry name" value="UDP-Glycosyltransferase/glycogen phosphorylase"/>
    <property type="match status" value="1"/>
</dbReference>
<feature type="domain" description="Glycosyl transferase family 1" evidence="2">
    <location>
        <begin position="235"/>
        <end position="394"/>
    </location>
</feature>
<dbReference type="GO" id="GO:0016758">
    <property type="term" value="F:hexosyltransferase activity"/>
    <property type="evidence" value="ECO:0007669"/>
    <property type="project" value="TreeGrafter"/>
</dbReference>
<sequence>MSRTSTLAPAKPAAAPNADPIPHSALRTPQYRVALYNVTTTTKTGGVETFVRELARGLAAAGLAVDIIGGRAPRGRVGEVVPGVRIVRAPFVPREWLRRLPGLGRQYGATKLLERLTFGVTALPPVARGGYDILHIQKPFDLPVGAAVRQLTRGRTRLVFGCHGRDFFAGDRLWTGAVDATVSCSATNAAEVAARYGLTPRVIYNGIDLDRFAPRPADPALRARLTGGGDYSVPFAQDRPVLLSAGRLVRWKGAEYAIAALALLRSTPAPVLVLAGDGPYRAALARLAAEHGVADRVLFLGDWPHAAMPDLYAAADLVLGTSFVNETFGISLCEALASERPVIASDFGGFREVVRGGETGLLVPPQDPAALAGAIDALLADPARRRALAAAGRRDVAARFSWPAVVERVLAAYGTALEGRRSEGRKSKVSRGEVVP</sequence>
<dbReference type="PANTHER" id="PTHR45947:SF3">
    <property type="entry name" value="SULFOQUINOVOSYL TRANSFERASE SQD2"/>
    <property type="match status" value="1"/>
</dbReference>
<feature type="region of interest" description="Disordered" evidence="1">
    <location>
        <begin position="1"/>
        <end position="24"/>
    </location>
</feature>
<dbReference type="InterPro" id="IPR001296">
    <property type="entry name" value="Glyco_trans_1"/>
</dbReference>
<protein>
    <submittedName>
        <fullName evidence="4">Uncharacterized protein</fullName>
    </submittedName>
</protein>
<dbReference type="CDD" id="cd03801">
    <property type="entry name" value="GT4_PimA-like"/>
    <property type="match status" value="1"/>
</dbReference>
<dbReference type="InterPro" id="IPR028098">
    <property type="entry name" value="Glyco_trans_4-like_N"/>
</dbReference>
<dbReference type="AlphaFoldDB" id="A0A6J4VF06"/>
<evidence type="ECO:0000313" key="4">
    <source>
        <dbReference type="EMBL" id="CAA9574475.1"/>
    </source>
</evidence>
<dbReference type="Gene3D" id="3.40.50.2000">
    <property type="entry name" value="Glycogen Phosphorylase B"/>
    <property type="match status" value="2"/>
</dbReference>